<dbReference type="GO" id="GO:0003677">
    <property type="term" value="F:DNA binding"/>
    <property type="evidence" value="ECO:0007669"/>
    <property type="project" value="UniProtKB-KW"/>
</dbReference>
<keyword evidence="3" id="KW-1185">Reference proteome</keyword>
<proteinExistence type="predicted"/>
<comment type="caution">
    <text evidence="2">The sequence shown here is derived from an EMBL/GenBank/DDBJ whole genome shotgun (WGS) entry which is preliminary data.</text>
</comment>
<dbReference type="RefSeq" id="WP_184640690.1">
    <property type="nucleotide sequence ID" value="NZ_JACHLY010000003.1"/>
</dbReference>
<feature type="region of interest" description="Disordered" evidence="1">
    <location>
        <begin position="1"/>
        <end position="58"/>
    </location>
</feature>
<evidence type="ECO:0000256" key="1">
    <source>
        <dbReference type="SAM" id="MobiDB-lite"/>
    </source>
</evidence>
<accession>A0A841EM19</accession>
<gene>
    <name evidence="2" type="ORF">HNR25_005191</name>
</gene>
<organism evidence="2 3">
    <name type="scientific">Streptomonospora salina</name>
    <dbReference type="NCBI Taxonomy" id="104205"/>
    <lineage>
        <taxon>Bacteria</taxon>
        <taxon>Bacillati</taxon>
        <taxon>Actinomycetota</taxon>
        <taxon>Actinomycetes</taxon>
        <taxon>Streptosporangiales</taxon>
        <taxon>Nocardiopsidaceae</taxon>
        <taxon>Streptomonospora</taxon>
    </lineage>
</organism>
<reference evidence="2 3" key="1">
    <citation type="submission" date="2020-08" db="EMBL/GenBank/DDBJ databases">
        <title>Sequencing the genomes of 1000 actinobacteria strains.</title>
        <authorList>
            <person name="Klenk H.-P."/>
        </authorList>
    </citation>
    <scope>NUCLEOTIDE SEQUENCE [LARGE SCALE GENOMIC DNA]</scope>
    <source>
        <strain evidence="2 3">DSM 44593</strain>
    </source>
</reference>
<name>A0A841EM19_9ACTN</name>
<dbReference type="AlphaFoldDB" id="A0A841EM19"/>
<sequence>MSAARKKPAPPDMGGVADDWNRLATMRQQEHATPAEPAPAAPAQPASAPQAEPEKTRRSWYVDKAAAEAFQAAVDDIHHATRAPKHEVASRLLRAAAEHADGVSDAIKHEYHA</sequence>
<protein>
    <submittedName>
        <fullName evidence="2">DNA-binding XRE family transcriptional regulator</fullName>
    </submittedName>
</protein>
<evidence type="ECO:0000313" key="2">
    <source>
        <dbReference type="EMBL" id="MBB6001360.1"/>
    </source>
</evidence>
<dbReference type="Proteomes" id="UP000578077">
    <property type="component" value="Unassembled WGS sequence"/>
</dbReference>
<keyword evidence="2" id="KW-0238">DNA-binding</keyword>
<dbReference type="EMBL" id="JACHLY010000003">
    <property type="protein sequence ID" value="MBB6001360.1"/>
    <property type="molecule type" value="Genomic_DNA"/>
</dbReference>
<evidence type="ECO:0000313" key="3">
    <source>
        <dbReference type="Proteomes" id="UP000578077"/>
    </source>
</evidence>